<feature type="binding site" evidence="9">
    <location>
        <position position="69"/>
    </location>
    <ligand>
        <name>[4Fe-4S] cluster</name>
        <dbReference type="ChEBI" id="CHEBI:49883"/>
        <label>2</label>
        <note>4Fe-4S-S-AdoMet</note>
    </ligand>
</feature>
<comment type="similarity">
    <text evidence="9">Belongs to the TYW1 family.</text>
</comment>
<dbReference type="InterPro" id="IPR023993">
    <property type="entry name" value="TYW1_archaea"/>
</dbReference>
<feature type="binding site" evidence="9">
    <location>
        <position position="76"/>
    </location>
    <ligand>
        <name>[4Fe-4S] cluster</name>
        <dbReference type="ChEBI" id="CHEBI:49883"/>
        <label>2</label>
        <note>4Fe-4S-S-AdoMet</note>
    </ligand>
</feature>
<dbReference type="GO" id="GO:0102521">
    <property type="term" value="F:tRNA-4-demethylwyosine synthase activity"/>
    <property type="evidence" value="ECO:0007669"/>
    <property type="project" value="UniProtKB-EC"/>
</dbReference>
<keyword evidence="4 9" id="KW-0479">Metal-binding</keyword>
<keyword evidence="5 9" id="KW-0408">Iron</keyword>
<evidence type="ECO:0000256" key="2">
    <source>
        <dbReference type="ARBA" id="ARBA00022691"/>
    </source>
</evidence>
<dbReference type="SUPFAM" id="SSF102114">
    <property type="entry name" value="Radical SAM enzymes"/>
    <property type="match status" value="1"/>
</dbReference>
<keyword evidence="7 9" id="KW-0456">Lyase</keyword>
<dbReference type="NCBIfam" id="TIGR03972">
    <property type="entry name" value="rSAM_TYW1"/>
    <property type="match status" value="1"/>
</dbReference>
<sequence>MITMLLKDEDKRDLEKKGYRFAGKHRHAAAKVCHWTRKSLVDEGVCYKERFYGIESHRCLQMSPSIPFCHHKCMFCWRDVSITKTEWVEEYDEPKEIIEDCIENQRNLLCGFFGNPNVNMKKIKEAQDPRNAAISLAGEPMLYPEIGGLLEEFKRRDFTTFLVTNGMTPSKLEALETEPTQLYVSLDAPNENYYKDLCKPQIDNGWKLLNQSLDLLSSFNCRTVLRTTCVKGYNMIKPEGYAELIKRSDPDFVEIKAYMYVGNSRKRLELDNMPPFSEVKEFAESVAKLCGREVVDEAYESRVVLLS</sequence>
<keyword evidence="2 9" id="KW-0949">S-adenosyl-L-methionine</keyword>
<organism evidence="11 12">
    <name type="scientific">Methanobacterium congolense</name>
    <dbReference type="NCBI Taxonomy" id="118062"/>
    <lineage>
        <taxon>Archaea</taxon>
        <taxon>Methanobacteriati</taxon>
        <taxon>Methanobacteriota</taxon>
        <taxon>Methanomada group</taxon>
        <taxon>Methanobacteria</taxon>
        <taxon>Methanobacteriales</taxon>
        <taxon>Methanobacteriaceae</taxon>
        <taxon>Methanobacterium</taxon>
    </lineage>
</organism>
<evidence type="ECO:0000256" key="9">
    <source>
        <dbReference type="HAMAP-Rule" id="MF_01921"/>
    </source>
</evidence>
<dbReference type="SFLD" id="SFLDF00284">
    <property type="entry name" value="tRNA_wybutosine-synthesizing"/>
    <property type="match status" value="1"/>
</dbReference>
<comment type="catalytic activity">
    <reaction evidence="8 9">
        <text>N(1)-methylguanosine(37) in tRNA(Phe) + pyruvate + S-adenosyl-L-methionine = 4-demethylwyosine(37) in tRNA(Phe) + 5'-deoxyadenosine + L-methionine + CO2 + H2O</text>
        <dbReference type="Rhea" id="RHEA:36347"/>
        <dbReference type="Rhea" id="RHEA-COMP:10164"/>
        <dbReference type="Rhea" id="RHEA-COMP:10165"/>
        <dbReference type="ChEBI" id="CHEBI:15361"/>
        <dbReference type="ChEBI" id="CHEBI:15377"/>
        <dbReference type="ChEBI" id="CHEBI:16526"/>
        <dbReference type="ChEBI" id="CHEBI:17319"/>
        <dbReference type="ChEBI" id="CHEBI:57844"/>
        <dbReference type="ChEBI" id="CHEBI:59789"/>
        <dbReference type="ChEBI" id="CHEBI:64315"/>
        <dbReference type="ChEBI" id="CHEBI:73542"/>
        <dbReference type="EC" id="4.1.3.44"/>
    </reaction>
</comment>
<comment type="cofactor">
    <cofactor evidence="9">
        <name>[4Fe-4S] cluster</name>
        <dbReference type="ChEBI" id="CHEBI:49883"/>
    </cofactor>
    <text evidence="9">Binds 2 [4Fe-4S] clusters. Binds 1 [4Fe-4S] cluster coordinated with 3 cysteines and an exchangeable S-adenosyl-L-methionine.</text>
</comment>
<dbReference type="PANTHER" id="PTHR13930:SF0">
    <property type="entry name" value="S-ADENOSYL-L-METHIONINE-DEPENDENT TRNA 4-DEMETHYLWYOSINE SYNTHASE TYW1-RELATED"/>
    <property type="match status" value="1"/>
</dbReference>
<evidence type="ECO:0000256" key="5">
    <source>
        <dbReference type="ARBA" id="ARBA00023004"/>
    </source>
</evidence>
<evidence type="ECO:0000256" key="4">
    <source>
        <dbReference type="ARBA" id="ARBA00022723"/>
    </source>
</evidence>
<name>A0A1D3KZV4_9EURY</name>
<comment type="subcellular location">
    <subcellularLocation>
        <location evidence="9">Cytoplasm</location>
    </subcellularLocation>
</comment>
<feature type="binding site" evidence="9">
    <location>
        <position position="59"/>
    </location>
    <ligand>
        <name>[4Fe-4S] cluster</name>
        <dbReference type="ChEBI" id="CHEBI:49883"/>
        <label>1</label>
    </ligand>
</feature>
<keyword evidence="9" id="KW-0963">Cytoplasm</keyword>
<feature type="domain" description="Radical SAM core" evidence="10">
    <location>
        <begin position="52"/>
        <end position="293"/>
    </location>
</feature>
<dbReference type="KEGG" id="mcub:MCBB_0240"/>
<protein>
    <recommendedName>
        <fullName evidence="9">S-adenosyl-L-methionine-dependent tRNA 4-demethylwyosine synthase</fullName>
        <ecNumber evidence="9">4.1.3.44</ecNumber>
    </recommendedName>
    <alternativeName>
        <fullName evidence="9">tRNA wyosine derivatives biosynthesis protein Taw1</fullName>
    </alternativeName>
</protein>
<keyword evidence="3 9" id="KW-0819">tRNA processing</keyword>
<evidence type="ECO:0000256" key="1">
    <source>
        <dbReference type="ARBA" id="ARBA00022485"/>
    </source>
</evidence>
<evidence type="ECO:0000259" key="10">
    <source>
        <dbReference type="PROSITE" id="PS51918"/>
    </source>
</evidence>
<dbReference type="GO" id="GO:0008033">
    <property type="term" value="P:tRNA processing"/>
    <property type="evidence" value="ECO:0007669"/>
    <property type="project" value="UniProtKB-UniRule"/>
</dbReference>
<dbReference type="GO" id="GO:0051539">
    <property type="term" value="F:4 iron, 4 sulfur cluster binding"/>
    <property type="evidence" value="ECO:0007669"/>
    <property type="project" value="UniProtKB-UniRule"/>
</dbReference>
<dbReference type="Gene3D" id="3.20.20.70">
    <property type="entry name" value="Aldolase class I"/>
    <property type="match status" value="1"/>
</dbReference>
<evidence type="ECO:0000256" key="8">
    <source>
        <dbReference type="ARBA" id="ARBA00049466"/>
    </source>
</evidence>
<dbReference type="SFLD" id="SFLDS00029">
    <property type="entry name" value="Radical_SAM"/>
    <property type="match status" value="1"/>
</dbReference>
<dbReference type="Pfam" id="PF08608">
    <property type="entry name" value="Wyosine_form"/>
    <property type="match status" value="1"/>
</dbReference>
<evidence type="ECO:0000313" key="11">
    <source>
        <dbReference type="EMBL" id="SCG84828.1"/>
    </source>
</evidence>
<keyword evidence="1 9" id="KW-0004">4Fe-4S</keyword>
<dbReference type="GO" id="GO:0046872">
    <property type="term" value="F:metal ion binding"/>
    <property type="evidence" value="ECO:0007669"/>
    <property type="project" value="UniProtKB-KW"/>
</dbReference>
<dbReference type="InterPro" id="IPR034556">
    <property type="entry name" value="tRNA_wybutosine-synthase"/>
</dbReference>
<reference evidence="11 12" key="1">
    <citation type="submission" date="2016-08" db="EMBL/GenBank/DDBJ databases">
        <authorList>
            <person name="Seilhamer J.J."/>
        </authorList>
    </citation>
    <scope>NUCLEOTIDE SEQUENCE [LARGE SCALE GENOMIC DNA]</scope>
    <source>
        <strain evidence="11">Buetzberg</strain>
    </source>
</reference>
<dbReference type="GO" id="GO:0005737">
    <property type="term" value="C:cytoplasm"/>
    <property type="evidence" value="ECO:0007669"/>
    <property type="project" value="UniProtKB-SubCell"/>
</dbReference>
<evidence type="ECO:0000256" key="6">
    <source>
        <dbReference type="ARBA" id="ARBA00023014"/>
    </source>
</evidence>
<evidence type="ECO:0000313" key="12">
    <source>
        <dbReference type="Proteomes" id="UP000094707"/>
    </source>
</evidence>
<feature type="binding site" evidence="9">
    <location>
        <position position="46"/>
    </location>
    <ligand>
        <name>[4Fe-4S] cluster</name>
        <dbReference type="ChEBI" id="CHEBI:49883"/>
        <label>1</label>
    </ligand>
</feature>
<dbReference type="InterPro" id="IPR058240">
    <property type="entry name" value="rSAM_sf"/>
</dbReference>
<keyword evidence="6 9" id="KW-0411">Iron-sulfur</keyword>
<dbReference type="CDD" id="cd01335">
    <property type="entry name" value="Radical_SAM"/>
    <property type="match status" value="1"/>
</dbReference>
<feature type="binding site" evidence="9">
    <location>
        <position position="73"/>
    </location>
    <ligand>
        <name>[4Fe-4S] cluster</name>
        <dbReference type="ChEBI" id="CHEBI:49883"/>
        <label>2</label>
        <note>4Fe-4S-S-AdoMet</note>
    </ligand>
</feature>
<dbReference type="InterPro" id="IPR007197">
    <property type="entry name" value="rSAM"/>
</dbReference>
<dbReference type="STRING" id="118062.MCBB_0240"/>
<evidence type="ECO:0000256" key="7">
    <source>
        <dbReference type="ARBA" id="ARBA00023239"/>
    </source>
</evidence>
<dbReference type="EC" id="4.1.3.44" evidence="9"/>
<dbReference type="PANTHER" id="PTHR13930">
    <property type="entry name" value="S-ADENOSYL-L-METHIONINE-DEPENDENT TRNA 4-DEMETHYLWYOSINE SYNTHASE"/>
    <property type="match status" value="1"/>
</dbReference>
<comment type="subunit">
    <text evidence="9">Monomer.</text>
</comment>
<dbReference type="HAMAP" id="MF_01921">
    <property type="entry name" value="TYW1_archaea"/>
    <property type="match status" value="1"/>
</dbReference>
<feature type="binding site" evidence="9">
    <location>
        <position position="33"/>
    </location>
    <ligand>
        <name>[4Fe-4S] cluster</name>
        <dbReference type="ChEBI" id="CHEBI:49883"/>
        <label>1</label>
    </ligand>
</feature>
<dbReference type="PROSITE" id="PS51918">
    <property type="entry name" value="RADICAL_SAM"/>
    <property type="match status" value="1"/>
</dbReference>
<dbReference type="SFLD" id="SFLDG01071">
    <property type="entry name" value="tRNA_wybutosine-synthesizing"/>
    <property type="match status" value="1"/>
</dbReference>
<dbReference type="AlphaFoldDB" id="A0A1D3KZV4"/>
<accession>A0A1D3KZV4</accession>
<proteinExistence type="inferred from homology"/>
<comment type="function">
    <text evidence="9">Component of the wyosine derivatives biosynthesis pathway that catalyzes the condensation of N-methylguanine with 2 carbon atoms from pyruvate to form the tricyclic 4-demethylwyosine (imG-14) on guanosine-37 of tRNA(Phe).</text>
</comment>
<dbReference type="PATRIC" id="fig|129848.4.peg.248"/>
<dbReference type="Pfam" id="PF04055">
    <property type="entry name" value="Radical_SAM"/>
    <property type="match status" value="1"/>
</dbReference>
<keyword evidence="12" id="KW-1185">Reference proteome</keyword>
<dbReference type="InterPro" id="IPR013917">
    <property type="entry name" value="tRNA_wybutosine-synth"/>
</dbReference>
<gene>
    <name evidence="9 11" type="primary">taw1</name>
    <name evidence="11" type="ORF">MCBB_0240</name>
</gene>
<dbReference type="EMBL" id="LT607756">
    <property type="protein sequence ID" value="SCG84828.1"/>
    <property type="molecule type" value="Genomic_DNA"/>
</dbReference>
<dbReference type="Proteomes" id="UP000094707">
    <property type="component" value="Chromosome I"/>
</dbReference>
<dbReference type="InterPro" id="IPR013785">
    <property type="entry name" value="Aldolase_TIM"/>
</dbReference>
<evidence type="ECO:0000256" key="3">
    <source>
        <dbReference type="ARBA" id="ARBA00022694"/>
    </source>
</evidence>